<evidence type="ECO:0000256" key="5">
    <source>
        <dbReference type="SAM" id="MobiDB-lite"/>
    </source>
</evidence>
<dbReference type="EMBL" id="JAENHM010000018">
    <property type="protein sequence ID" value="MBK1836823.1"/>
    <property type="molecule type" value="Genomic_DNA"/>
</dbReference>
<sequence length="176" mass="19095">MTRLFPAVLLPALLLGTAALLGACDNMAKQPRDKTWTPASSTSDGRAWPPQPAPNTVAREDRPQPPPALTPALLARGKERYEIHCTPCHGYLGDGDGMIVQRGFPRPPSFHSDALRNAPTRHFYDVATNGWGAMYAYADRVAPDDRWAIAAYIRALQASQHAAAADLPDAVRGTLR</sequence>
<protein>
    <submittedName>
        <fullName evidence="8">Cytochrome c</fullName>
    </submittedName>
</protein>
<dbReference type="PROSITE" id="PS51257">
    <property type="entry name" value="PROKAR_LIPOPROTEIN"/>
    <property type="match status" value="1"/>
</dbReference>
<feature type="domain" description="Cytochrome c" evidence="7">
    <location>
        <begin position="72"/>
        <end position="157"/>
    </location>
</feature>
<name>A0ABS1F077_9PROT</name>
<dbReference type="Proteomes" id="UP000652760">
    <property type="component" value="Unassembled WGS sequence"/>
</dbReference>
<dbReference type="InterPro" id="IPR009056">
    <property type="entry name" value="Cyt_c-like_dom"/>
</dbReference>
<feature type="region of interest" description="Disordered" evidence="5">
    <location>
        <begin position="30"/>
        <end position="69"/>
    </location>
</feature>
<dbReference type="RefSeq" id="WP_200191006.1">
    <property type="nucleotide sequence ID" value="NZ_JAENHM010000018.1"/>
</dbReference>
<evidence type="ECO:0000313" key="8">
    <source>
        <dbReference type="EMBL" id="MBK1836823.1"/>
    </source>
</evidence>
<dbReference type="PROSITE" id="PS51007">
    <property type="entry name" value="CYTC"/>
    <property type="match status" value="1"/>
</dbReference>
<evidence type="ECO:0000256" key="1">
    <source>
        <dbReference type="ARBA" id="ARBA00022617"/>
    </source>
</evidence>
<dbReference type="SUPFAM" id="SSF46626">
    <property type="entry name" value="Cytochrome c"/>
    <property type="match status" value="1"/>
</dbReference>
<keyword evidence="1 4" id="KW-0349">Heme</keyword>
<dbReference type="Gene3D" id="1.10.760.10">
    <property type="entry name" value="Cytochrome c-like domain"/>
    <property type="match status" value="1"/>
</dbReference>
<evidence type="ECO:0000313" key="9">
    <source>
        <dbReference type="Proteomes" id="UP000652760"/>
    </source>
</evidence>
<dbReference type="Pfam" id="PF13442">
    <property type="entry name" value="Cytochrome_CBB3"/>
    <property type="match status" value="1"/>
</dbReference>
<evidence type="ECO:0000256" key="3">
    <source>
        <dbReference type="ARBA" id="ARBA00023004"/>
    </source>
</evidence>
<evidence type="ECO:0000256" key="4">
    <source>
        <dbReference type="PROSITE-ProRule" id="PRU00433"/>
    </source>
</evidence>
<proteinExistence type="predicted"/>
<comment type="caution">
    <text evidence="8">The sequence shown here is derived from an EMBL/GenBank/DDBJ whole genome shotgun (WGS) entry which is preliminary data.</text>
</comment>
<keyword evidence="2 4" id="KW-0479">Metal-binding</keyword>
<dbReference type="PANTHER" id="PTHR40394:SF2">
    <property type="entry name" value="QUINOL:CYTOCHROME C OXIDOREDUCTASE MEMBRANE PROTEIN"/>
    <property type="match status" value="1"/>
</dbReference>
<keyword evidence="3 4" id="KW-0408">Iron</keyword>
<keyword evidence="9" id="KW-1185">Reference proteome</keyword>
<gene>
    <name evidence="8" type="ORF">JHL17_05300</name>
</gene>
<dbReference type="InterPro" id="IPR036909">
    <property type="entry name" value="Cyt_c-like_dom_sf"/>
</dbReference>
<feature type="signal peptide" evidence="6">
    <location>
        <begin position="1"/>
        <end position="23"/>
    </location>
</feature>
<organism evidence="8 9">
    <name type="scientific">Azospirillum endophyticum</name>
    <dbReference type="NCBI Taxonomy" id="2800326"/>
    <lineage>
        <taxon>Bacteria</taxon>
        <taxon>Pseudomonadati</taxon>
        <taxon>Pseudomonadota</taxon>
        <taxon>Alphaproteobacteria</taxon>
        <taxon>Rhodospirillales</taxon>
        <taxon>Azospirillaceae</taxon>
        <taxon>Azospirillum</taxon>
    </lineage>
</organism>
<evidence type="ECO:0000256" key="2">
    <source>
        <dbReference type="ARBA" id="ARBA00022723"/>
    </source>
</evidence>
<feature type="chain" id="PRO_5046424001" evidence="6">
    <location>
        <begin position="24"/>
        <end position="176"/>
    </location>
</feature>
<reference evidence="9" key="1">
    <citation type="submission" date="2021-01" db="EMBL/GenBank/DDBJ databases">
        <title>Genome public.</title>
        <authorList>
            <person name="Liu C."/>
            <person name="Sun Q."/>
        </authorList>
    </citation>
    <scope>NUCLEOTIDE SEQUENCE [LARGE SCALE GENOMIC DNA]</scope>
    <source>
        <strain evidence="9">YIM B02556</strain>
    </source>
</reference>
<evidence type="ECO:0000259" key="7">
    <source>
        <dbReference type="PROSITE" id="PS51007"/>
    </source>
</evidence>
<accession>A0ABS1F077</accession>
<dbReference type="PANTHER" id="PTHR40394">
    <property type="entry name" value="LIPOPROTEIN-RELATED"/>
    <property type="match status" value="1"/>
</dbReference>
<keyword evidence="6" id="KW-0732">Signal</keyword>
<evidence type="ECO:0000256" key="6">
    <source>
        <dbReference type="SAM" id="SignalP"/>
    </source>
</evidence>